<feature type="region of interest" description="Disordered" evidence="8">
    <location>
        <begin position="426"/>
        <end position="446"/>
    </location>
</feature>
<evidence type="ECO:0000256" key="5">
    <source>
        <dbReference type="ARBA" id="ARBA00022989"/>
    </source>
</evidence>
<keyword evidence="2" id="KW-0813">Transport</keyword>
<organism evidence="10 11">
    <name type="scientific">Drechslerella stenobrocha 248</name>
    <dbReference type="NCBI Taxonomy" id="1043628"/>
    <lineage>
        <taxon>Eukaryota</taxon>
        <taxon>Fungi</taxon>
        <taxon>Dikarya</taxon>
        <taxon>Ascomycota</taxon>
        <taxon>Pezizomycotina</taxon>
        <taxon>Orbiliomycetes</taxon>
        <taxon>Orbiliales</taxon>
        <taxon>Orbiliaceae</taxon>
        <taxon>Drechslerella</taxon>
    </lineage>
</organism>
<dbReference type="GO" id="GO:0005886">
    <property type="term" value="C:plasma membrane"/>
    <property type="evidence" value="ECO:0007669"/>
    <property type="project" value="UniProtKB-SubCell"/>
</dbReference>
<sequence length="495" mass="53948">MQQESQPEARRSWRLPDPLRLRSGVVFVTLPSLLLAGFWSAAVTYVHMYQYKLQVDEGLVPLLGIVTSLAIAFKLWASYRRYQDACTEWARLKTSTRNLTRIIWFNVPAGPRTPAPSSSYPYKPGPPPTHMQVERELREDLLSKASAIRLLVGFAFALKHHVRQEYGTEWPDVRSRVGYLPTLARRGPQAQISVSQSLYAAMDPEKGLPAIPPPGANSWPRALFFTSSGSSPTSTSPPTSASAQQQGQQNQHQQQPMAESSANTSIAQHNLPLEILAFLGSYAGHLVSEGKMEYPGGGGGVGRAFQAEMAVLNDVLGRCEALMGESMPLPYAVVVSQIKWLFLLLLPFQLLQAMTWITVPAVVIISFALLGLSQAATAISHPFTSPTLLPLDATCTALAIETDAICSSPHAHQPIIAAHSSYYSAATDPTTEKSGEGNHPHPHAHTHTGAPAWMYLKGNRPLGPLVNKDFAECVRCLSVGDILEVMKMKGEMPEG</sequence>
<dbReference type="Proteomes" id="UP000024837">
    <property type="component" value="Unassembled WGS sequence"/>
</dbReference>
<evidence type="ECO:0000313" key="11">
    <source>
        <dbReference type="Proteomes" id="UP000024837"/>
    </source>
</evidence>
<evidence type="ECO:0000256" key="7">
    <source>
        <dbReference type="ARBA" id="ARBA00023136"/>
    </source>
</evidence>
<dbReference type="Pfam" id="PF25539">
    <property type="entry name" value="Bestrophin_2"/>
    <property type="match status" value="2"/>
</dbReference>
<dbReference type="HOGENOM" id="CLU_550969_0_0_1"/>
<protein>
    <submittedName>
        <fullName evidence="10">Uncharacterized protein</fullName>
    </submittedName>
</protein>
<keyword evidence="3" id="KW-1003">Cell membrane</keyword>
<keyword evidence="6" id="KW-0406">Ion transport</keyword>
<keyword evidence="5 9" id="KW-1133">Transmembrane helix</keyword>
<evidence type="ECO:0000313" key="10">
    <source>
        <dbReference type="EMBL" id="EWC46338.1"/>
    </source>
</evidence>
<dbReference type="PANTHER" id="PTHR33281:SF19">
    <property type="entry name" value="VOLTAGE-DEPENDENT ANION CHANNEL-FORMING PROTEIN YNEE"/>
    <property type="match status" value="1"/>
</dbReference>
<dbReference type="OrthoDB" id="1368at2759"/>
<dbReference type="PANTHER" id="PTHR33281">
    <property type="entry name" value="UPF0187 PROTEIN YNEE"/>
    <property type="match status" value="1"/>
</dbReference>
<reference evidence="10 11" key="1">
    <citation type="submission" date="2013-05" db="EMBL/GenBank/DDBJ databases">
        <title>Drechslerella stenobrocha genome reveals carnivorous origination and mechanical trapping mechanism of predatory fungi.</title>
        <authorList>
            <person name="Liu X."/>
            <person name="Zhang W."/>
            <person name="Liu K."/>
        </authorList>
    </citation>
    <scope>NUCLEOTIDE SEQUENCE [LARGE SCALE GENOMIC DNA]</scope>
    <source>
        <strain evidence="10 11">248</strain>
    </source>
</reference>
<gene>
    <name evidence="10" type="ORF">DRE_04509</name>
</gene>
<evidence type="ECO:0000256" key="4">
    <source>
        <dbReference type="ARBA" id="ARBA00022692"/>
    </source>
</evidence>
<evidence type="ECO:0000256" key="2">
    <source>
        <dbReference type="ARBA" id="ARBA00022448"/>
    </source>
</evidence>
<evidence type="ECO:0000256" key="1">
    <source>
        <dbReference type="ARBA" id="ARBA00004651"/>
    </source>
</evidence>
<feature type="compositionally biased region" description="Low complexity" evidence="8">
    <location>
        <begin position="226"/>
        <end position="256"/>
    </location>
</feature>
<dbReference type="AlphaFoldDB" id="W7I232"/>
<keyword evidence="7 9" id="KW-0472">Membrane</keyword>
<feature type="compositionally biased region" description="Basic and acidic residues" evidence="8">
    <location>
        <begin position="430"/>
        <end position="439"/>
    </location>
</feature>
<name>W7I232_9PEZI</name>
<evidence type="ECO:0000256" key="3">
    <source>
        <dbReference type="ARBA" id="ARBA00022475"/>
    </source>
</evidence>
<feature type="transmembrane region" description="Helical" evidence="9">
    <location>
        <begin position="58"/>
        <end position="77"/>
    </location>
</feature>
<proteinExistence type="predicted"/>
<evidence type="ECO:0000256" key="9">
    <source>
        <dbReference type="SAM" id="Phobius"/>
    </source>
</evidence>
<feature type="region of interest" description="Disordered" evidence="8">
    <location>
        <begin position="221"/>
        <end position="263"/>
    </location>
</feature>
<evidence type="ECO:0000256" key="8">
    <source>
        <dbReference type="SAM" id="MobiDB-lite"/>
    </source>
</evidence>
<comment type="subcellular location">
    <subcellularLocation>
        <location evidence="1">Cell membrane</location>
        <topology evidence="1">Multi-pass membrane protein</topology>
    </subcellularLocation>
</comment>
<keyword evidence="4 9" id="KW-0812">Transmembrane</keyword>
<dbReference type="GO" id="GO:0005254">
    <property type="term" value="F:chloride channel activity"/>
    <property type="evidence" value="ECO:0007669"/>
    <property type="project" value="InterPro"/>
</dbReference>
<feature type="transmembrane region" description="Helical" evidence="9">
    <location>
        <begin position="21"/>
        <end position="46"/>
    </location>
</feature>
<accession>W7I232</accession>
<dbReference type="EMBL" id="KI966419">
    <property type="protein sequence ID" value="EWC46338.1"/>
    <property type="molecule type" value="Genomic_DNA"/>
</dbReference>
<keyword evidence="11" id="KW-1185">Reference proteome</keyword>
<dbReference type="InterPro" id="IPR044669">
    <property type="entry name" value="YneE/VCCN1/2-like"/>
</dbReference>
<evidence type="ECO:0000256" key="6">
    <source>
        <dbReference type="ARBA" id="ARBA00023065"/>
    </source>
</evidence>